<dbReference type="Pfam" id="PF01400">
    <property type="entry name" value="Astacin"/>
    <property type="match status" value="1"/>
</dbReference>
<keyword evidence="2 3" id="KW-0482">Metalloprotease</keyword>
<feature type="active site" evidence="2">
    <location>
        <position position="35"/>
    </location>
</feature>
<evidence type="ECO:0000313" key="7">
    <source>
        <dbReference type="Proteomes" id="UP001159427"/>
    </source>
</evidence>
<dbReference type="PROSITE" id="PS51864">
    <property type="entry name" value="ASTACIN"/>
    <property type="match status" value="1"/>
</dbReference>
<sequence length="264" mass="30439">MPLFHRCWSQVGKRGGKQQLSLGSGCENKGRAIHELMHALGFLHEQSRQDRDEHVIILYQNIQDGKDSQFETRYQETNDLPYDFHSIMHYSKTFFSKNNQPTIAARIDPEMNLGLKDSFSALDVVRVNMLYECPQLQTNLKLYFVTVVTADVSLAGTDSKVDILLNGGTGDSGEIELGQTTQVPDPFERGSTITFPVISPDIGTFESLRIRLEASSWFNWWYPNAWDLERVEIETPDYRTTKKKIILNFNRWIYPGDHIRMTER</sequence>
<dbReference type="SUPFAM" id="SSF55486">
    <property type="entry name" value="Metalloproteases ('zincins'), catalytic domain"/>
    <property type="match status" value="1"/>
</dbReference>
<keyword evidence="2 3" id="KW-0479">Metal-binding</keyword>
<dbReference type="PANTHER" id="PTHR10127">
    <property type="entry name" value="DISCOIDIN, CUB, EGF, LAMININ , AND ZINC METALLOPROTEASE DOMAIN CONTAINING"/>
    <property type="match status" value="1"/>
</dbReference>
<organism evidence="6 7">
    <name type="scientific">Porites evermanni</name>
    <dbReference type="NCBI Taxonomy" id="104178"/>
    <lineage>
        <taxon>Eukaryota</taxon>
        <taxon>Metazoa</taxon>
        <taxon>Cnidaria</taxon>
        <taxon>Anthozoa</taxon>
        <taxon>Hexacorallia</taxon>
        <taxon>Scleractinia</taxon>
        <taxon>Fungiina</taxon>
        <taxon>Poritidae</taxon>
        <taxon>Porites</taxon>
    </lineage>
</organism>
<dbReference type="SMART" id="SM00235">
    <property type="entry name" value="ZnMc"/>
    <property type="match status" value="1"/>
</dbReference>
<comment type="cofactor">
    <cofactor evidence="2 3">
        <name>Zn(2+)</name>
        <dbReference type="ChEBI" id="CHEBI:29105"/>
    </cofactor>
    <text evidence="2 3">Binds 1 zinc ion per subunit.</text>
</comment>
<dbReference type="PRINTS" id="PR00480">
    <property type="entry name" value="ASTACIN"/>
</dbReference>
<dbReference type="InterPro" id="IPR036392">
    <property type="entry name" value="PLAT/LH2_dom_sf"/>
</dbReference>
<dbReference type="PANTHER" id="PTHR10127:SF901">
    <property type="entry name" value="METALLOENDOPEPTIDASE"/>
    <property type="match status" value="1"/>
</dbReference>
<dbReference type="InterPro" id="IPR001506">
    <property type="entry name" value="Peptidase_M12A"/>
</dbReference>
<evidence type="ECO:0000256" key="2">
    <source>
        <dbReference type="PROSITE-ProRule" id="PRU01211"/>
    </source>
</evidence>
<feature type="binding site" evidence="2">
    <location>
        <position position="34"/>
    </location>
    <ligand>
        <name>Zn(2+)</name>
        <dbReference type="ChEBI" id="CHEBI:29105"/>
        <note>catalytic</note>
    </ligand>
</feature>
<dbReference type="EMBL" id="CALNXI010001143">
    <property type="protein sequence ID" value="CAH3157311.1"/>
    <property type="molecule type" value="Genomic_DNA"/>
</dbReference>
<comment type="caution">
    <text evidence="6">The sequence shown here is derived from an EMBL/GenBank/DDBJ whole genome shotgun (WGS) entry which is preliminary data.</text>
</comment>
<feature type="domain" description="PLAT" evidence="4">
    <location>
        <begin position="141"/>
        <end position="264"/>
    </location>
</feature>
<dbReference type="InterPro" id="IPR034035">
    <property type="entry name" value="Astacin-like_dom"/>
</dbReference>
<evidence type="ECO:0000256" key="3">
    <source>
        <dbReference type="RuleBase" id="RU361183"/>
    </source>
</evidence>
<keyword evidence="2 3" id="KW-0862">Zinc</keyword>
<evidence type="ECO:0000256" key="1">
    <source>
        <dbReference type="PROSITE-ProRule" id="PRU00152"/>
    </source>
</evidence>
<protein>
    <recommendedName>
        <fullName evidence="3">Metalloendopeptidase</fullName>
        <ecNumber evidence="3">3.4.24.-</ecNumber>
    </recommendedName>
</protein>
<dbReference type="Gene3D" id="3.40.390.10">
    <property type="entry name" value="Collagenase (Catalytic Domain)"/>
    <property type="match status" value="1"/>
</dbReference>
<dbReference type="InterPro" id="IPR006026">
    <property type="entry name" value="Peptidase_Metallo"/>
</dbReference>
<evidence type="ECO:0000259" key="4">
    <source>
        <dbReference type="PROSITE" id="PS50095"/>
    </source>
</evidence>
<feature type="domain" description="Peptidase M12A" evidence="5">
    <location>
        <begin position="1"/>
        <end position="134"/>
    </location>
</feature>
<dbReference type="Gene3D" id="2.60.60.20">
    <property type="entry name" value="PLAT/LH2 domain"/>
    <property type="match status" value="1"/>
</dbReference>
<dbReference type="InterPro" id="IPR024079">
    <property type="entry name" value="MetalloPept_cat_dom_sf"/>
</dbReference>
<gene>
    <name evidence="6" type="ORF">PEVE_00002472</name>
</gene>
<feature type="binding site" evidence="2">
    <location>
        <position position="44"/>
    </location>
    <ligand>
        <name>Zn(2+)</name>
        <dbReference type="ChEBI" id="CHEBI:29105"/>
        <note>catalytic</note>
    </ligand>
</feature>
<feature type="binding site" evidence="2">
    <location>
        <position position="38"/>
    </location>
    <ligand>
        <name>Zn(2+)</name>
        <dbReference type="ChEBI" id="CHEBI:29105"/>
        <note>catalytic</note>
    </ligand>
</feature>
<keyword evidence="7" id="KW-1185">Reference proteome</keyword>
<accession>A0ABN8Q5Y6</accession>
<keyword evidence="2 3" id="KW-0378">Hydrolase</keyword>
<name>A0ABN8Q5Y6_9CNID</name>
<reference evidence="6 7" key="1">
    <citation type="submission" date="2022-05" db="EMBL/GenBank/DDBJ databases">
        <authorList>
            <consortium name="Genoscope - CEA"/>
            <person name="William W."/>
        </authorList>
    </citation>
    <scope>NUCLEOTIDE SEQUENCE [LARGE SCALE GENOMIC DNA]</scope>
</reference>
<proteinExistence type="predicted"/>
<dbReference type="Proteomes" id="UP001159427">
    <property type="component" value="Unassembled WGS sequence"/>
</dbReference>
<keyword evidence="2 3" id="KW-0645">Protease</keyword>
<evidence type="ECO:0000313" key="6">
    <source>
        <dbReference type="EMBL" id="CAH3157311.1"/>
    </source>
</evidence>
<dbReference type="SUPFAM" id="SSF49723">
    <property type="entry name" value="Lipase/lipooxygenase domain (PLAT/LH2 domain)"/>
    <property type="match status" value="1"/>
</dbReference>
<dbReference type="CDD" id="cd04280">
    <property type="entry name" value="ZnMc_astacin_like"/>
    <property type="match status" value="1"/>
</dbReference>
<dbReference type="Pfam" id="PF01477">
    <property type="entry name" value="PLAT"/>
    <property type="match status" value="1"/>
</dbReference>
<dbReference type="EC" id="3.4.24.-" evidence="3"/>
<dbReference type="PROSITE" id="PS50095">
    <property type="entry name" value="PLAT"/>
    <property type="match status" value="1"/>
</dbReference>
<comment type="caution">
    <text evidence="1">Lacks conserved residue(s) required for the propagation of feature annotation.</text>
</comment>
<dbReference type="InterPro" id="IPR001024">
    <property type="entry name" value="PLAT/LH2_dom"/>
</dbReference>
<evidence type="ECO:0000259" key="5">
    <source>
        <dbReference type="PROSITE" id="PS51864"/>
    </source>
</evidence>